<gene>
    <name evidence="13" type="primary">WNK1</name>
</gene>
<dbReference type="InterPro" id="IPR000719">
    <property type="entry name" value="Prot_kinase_dom"/>
</dbReference>
<dbReference type="Gene3D" id="3.30.200.20">
    <property type="entry name" value="Phosphorylase Kinase, domain 1"/>
    <property type="match status" value="1"/>
</dbReference>
<keyword evidence="5" id="KW-0547">Nucleotide-binding</keyword>
<dbReference type="GO" id="GO:0016301">
    <property type="term" value="F:kinase activity"/>
    <property type="evidence" value="ECO:0007669"/>
    <property type="project" value="UniProtKB-KW"/>
</dbReference>
<feature type="compositionally biased region" description="Pro residues" evidence="10">
    <location>
        <begin position="2005"/>
        <end position="2015"/>
    </location>
</feature>
<feature type="domain" description="Protein kinase" evidence="11">
    <location>
        <begin position="224"/>
        <end position="482"/>
    </location>
</feature>
<evidence type="ECO:0000256" key="6">
    <source>
        <dbReference type="ARBA" id="ARBA00022777"/>
    </source>
</evidence>
<feature type="region of interest" description="Disordered" evidence="10">
    <location>
        <begin position="2459"/>
        <end position="2493"/>
    </location>
</feature>
<proteinExistence type="predicted"/>
<dbReference type="Proteomes" id="UP001652663">
    <property type="component" value="Chromosome 5"/>
</dbReference>
<feature type="compositionally biased region" description="Low complexity" evidence="10">
    <location>
        <begin position="126"/>
        <end position="163"/>
    </location>
</feature>
<dbReference type="InterPro" id="IPR024678">
    <property type="entry name" value="Kinase_OSR1/WNK_CCT"/>
</dbReference>
<feature type="region of interest" description="Disordered" evidence="10">
    <location>
        <begin position="708"/>
        <end position="729"/>
    </location>
</feature>
<dbReference type="Pfam" id="PF12202">
    <property type="entry name" value="OSR1_C"/>
    <property type="match status" value="1"/>
</dbReference>
<feature type="region of interest" description="Disordered" evidence="10">
    <location>
        <begin position="1"/>
        <end position="80"/>
    </location>
</feature>
<feature type="region of interest" description="Disordered" evidence="10">
    <location>
        <begin position="93"/>
        <end position="206"/>
    </location>
</feature>
<feature type="compositionally biased region" description="Basic and acidic residues" evidence="10">
    <location>
        <begin position="50"/>
        <end position="66"/>
    </location>
</feature>
<dbReference type="CDD" id="cd14030">
    <property type="entry name" value="STKc_WNK1"/>
    <property type="match status" value="1"/>
</dbReference>
<feature type="compositionally biased region" description="Polar residues" evidence="10">
    <location>
        <begin position="1345"/>
        <end position="1355"/>
    </location>
</feature>
<dbReference type="SUPFAM" id="SSF56112">
    <property type="entry name" value="Protein kinase-like (PK-like)"/>
    <property type="match status" value="1"/>
</dbReference>
<feature type="compositionally biased region" description="Basic and acidic residues" evidence="10">
    <location>
        <begin position="2124"/>
        <end position="2138"/>
    </location>
</feature>
<comment type="catalytic activity">
    <reaction evidence="8">
        <text>L-threonyl-[protein] + ATP = O-phospho-L-threonyl-[protein] + ADP + H(+)</text>
        <dbReference type="Rhea" id="RHEA:46608"/>
        <dbReference type="Rhea" id="RHEA-COMP:11060"/>
        <dbReference type="Rhea" id="RHEA-COMP:11605"/>
        <dbReference type="ChEBI" id="CHEBI:15378"/>
        <dbReference type="ChEBI" id="CHEBI:30013"/>
        <dbReference type="ChEBI" id="CHEBI:30616"/>
        <dbReference type="ChEBI" id="CHEBI:61977"/>
        <dbReference type="ChEBI" id="CHEBI:456216"/>
        <dbReference type="EC" id="2.7.11.1"/>
    </reaction>
</comment>
<feature type="compositionally biased region" description="Basic and acidic residues" evidence="10">
    <location>
        <begin position="2234"/>
        <end position="2254"/>
    </location>
</feature>
<dbReference type="RefSeq" id="XP_070644783.1">
    <property type="nucleotide sequence ID" value="XM_070788682.1"/>
</dbReference>
<comment type="catalytic activity">
    <reaction evidence="9">
        <text>L-seryl-[protein] + ATP = O-phospho-L-seryl-[protein] + ADP + H(+)</text>
        <dbReference type="Rhea" id="RHEA:17989"/>
        <dbReference type="Rhea" id="RHEA-COMP:9863"/>
        <dbReference type="Rhea" id="RHEA-COMP:11604"/>
        <dbReference type="ChEBI" id="CHEBI:15378"/>
        <dbReference type="ChEBI" id="CHEBI:29999"/>
        <dbReference type="ChEBI" id="CHEBI:30616"/>
        <dbReference type="ChEBI" id="CHEBI:83421"/>
        <dbReference type="ChEBI" id="CHEBI:456216"/>
        <dbReference type="EC" id="2.7.11.1"/>
    </reaction>
</comment>
<comment type="cofactor">
    <cofactor evidence="1">
        <name>Mg(2+)</name>
        <dbReference type="ChEBI" id="CHEBI:18420"/>
    </cofactor>
</comment>
<feature type="compositionally biased region" description="Polar residues" evidence="10">
    <location>
        <begin position="2459"/>
        <end position="2470"/>
    </location>
</feature>
<accession>A0ABM4SAF8</accession>
<dbReference type="InterPro" id="IPR050588">
    <property type="entry name" value="WNK_Ser-Thr_kinase"/>
</dbReference>
<feature type="compositionally biased region" description="Polar residues" evidence="10">
    <location>
        <begin position="641"/>
        <end position="650"/>
    </location>
</feature>
<keyword evidence="4" id="KW-0808">Transferase</keyword>
<feature type="compositionally biased region" description="Basic residues" evidence="10">
    <location>
        <begin position="2373"/>
        <end position="2385"/>
    </location>
</feature>
<dbReference type="PROSITE" id="PS50011">
    <property type="entry name" value="PROTEIN_KINASE_DOM"/>
    <property type="match status" value="1"/>
</dbReference>
<feature type="region of interest" description="Disordered" evidence="10">
    <location>
        <begin position="576"/>
        <end position="696"/>
    </location>
</feature>
<feature type="compositionally biased region" description="Basic residues" evidence="10">
    <location>
        <begin position="1363"/>
        <end position="1384"/>
    </location>
</feature>
<feature type="compositionally biased region" description="Polar residues" evidence="10">
    <location>
        <begin position="1166"/>
        <end position="1184"/>
    </location>
</feature>
<keyword evidence="12" id="KW-1185">Reference proteome</keyword>
<protein>
    <recommendedName>
        <fullName evidence="2">non-specific serine/threonine protein kinase</fullName>
        <ecNumber evidence="2">2.7.11.1</ecNumber>
    </recommendedName>
</protein>
<feature type="compositionally biased region" description="Pro residues" evidence="10">
    <location>
        <begin position="2029"/>
        <end position="2042"/>
    </location>
</feature>
<evidence type="ECO:0000256" key="5">
    <source>
        <dbReference type="ARBA" id="ARBA00022741"/>
    </source>
</evidence>
<organism evidence="12 13">
    <name type="scientific">Bos indicus</name>
    <name type="common">Zebu</name>
    <dbReference type="NCBI Taxonomy" id="9915"/>
    <lineage>
        <taxon>Eukaryota</taxon>
        <taxon>Metazoa</taxon>
        <taxon>Chordata</taxon>
        <taxon>Craniata</taxon>
        <taxon>Vertebrata</taxon>
        <taxon>Euteleostomi</taxon>
        <taxon>Mammalia</taxon>
        <taxon>Eutheria</taxon>
        <taxon>Laurasiatheria</taxon>
        <taxon>Artiodactyla</taxon>
        <taxon>Ruminantia</taxon>
        <taxon>Pecora</taxon>
        <taxon>Bovidae</taxon>
        <taxon>Bovinae</taxon>
        <taxon>Bos</taxon>
    </lineage>
</organism>
<evidence type="ECO:0000256" key="4">
    <source>
        <dbReference type="ARBA" id="ARBA00022679"/>
    </source>
</evidence>
<evidence type="ECO:0000256" key="7">
    <source>
        <dbReference type="ARBA" id="ARBA00022840"/>
    </source>
</evidence>
<evidence type="ECO:0000256" key="8">
    <source>
        <dbReference type="ARBA" id="ARBA00047899"/>
    </source>
</evidence>
<feature type="region of interest" description="Disordered" evidence="10">
    <location>
        <begin position="1115"/>
        <end position="1230"/>
    </location>
</feature>
<feature type="region of interest" description="Disordered" evidence="10">
    <location>
        <begin position="1296"/>
        <end position="1384"/>
    </location>
</feature>
<feature type="compositionally biased region" description="Low complexity" evidence="10">
    <location>
        <begin position="1117"/>
        <end position="1165"/>
    </location>
</feature>
<name>A0ABM4SAF8_BOSIN</name>
<sequence length="2632" mass="275711">MSGGAADQQSSAQGSLFLSPPAPAPKNGSSSDSSVGEKLGAAAADAAAGRTEEYRRRRHTMDKDSRGAAATTTTEHRFFRRSVICDSNATALELPGLPLPLPQPGAAAVVPQRSPPEPPREETLIPAAAAQVAQQPPAAAAAAAAPEEPVAASPATSSAPSSAGRDRQAVQPGPAGSREEPPTSRSGSGGGSAKEPQEERSQQQDDIEELETKAVGMSNDGRFLKFDIEIGRGSFKTVYKGLDTETTVEVAWCELQDRKLTKSERQRFKEEAEMLKGLQHPNIVRFYDSWESTVKGKKCIVLVTELMTSGTLKTYLKRFKVMKIKVLRSWCRQILKGLQFLHTRTPPIIHRDLKCDNIFITGPTGSVKIGDLGLATLKRASFAKSVIGTPEFMAPEMYEEKYDESVDVYAFGMCMLEMATSEYPYSECQNAAQIYRRVTSGVKPASFDKVAIPEVKEIIEGCIRQNKDERYSIKDLLNHAFFQEETGVRVELAEEDDGEKIAIKLWLRIEDIKKLKGKYKDNEAIEFSFDLEKDVPEDVAQEMVDSGYVCEGDHKTMAKAIKDRVSLIKRKREQRQLVREEQEKRKQEESSFKQQVEQQPSTAQAGVQQPPATSTGGPAASAASASVSTQVEPEEPEADQHQQLQYQQPGVSVISDGTVDSGQGSSVFTESRVSSQQTVSYGSQHEQAPSTGALPGHTASVVQTQAQPHAVYPPSSLPQSMAHPRGGTPTYPESQIFFPTIHERPVSFSPPPTCPPKVAIAQRRKSTSFLEAQTHQFQPLLRTVGQSLLPPGGSPPNWTPETVVMWGTAASRVAGELCEVQAHPVFEPAPVYSDYRAGLMLPEEAHYFLPPEAVYLAGVHYQAQVAEQFEGFPYSSPVLSSPMKQTPEQKPVHGGPTSSSVFEFPSGQAFLVGHLQNVRLDSGLSPGSPQSSVSAPISTDATRLKFHPVFVPHSAPAVLTHNNESRSSCVFEFHVHTPSSSSGEGGGGVLPQLIYRNRQVAVDSNQEEPPLQPAGLHSRLQPVTEEQQMPQAPELTISVVEPTGQTWPIGSPEYSSDSSQVTSSDPSEFQSPPPTGGAAAPFGSDVSLPFIRVPQTVLQESPLFFCFPQGATSPQVLSASFSSGGSALHPQAQGQSQGQPSSSSLTGVPSSQPMQHSQQQQGVQPTAPSQQAVQYPLPQTSAPSEATIAQPVSQPPPPQALPHVSAGKQGFPPRLPSQYPGDSNIAPSSSAASVCLPSAVLSPPMPTEALAAPGYFPAMVQPYVESSLLVPVGSVGGQVQVSQPAVSLAQAPTTSSQQAALESTQVVSQVAPPEPAPGAQPQPAQPAAVVSSIDSAHSDVASGLSDGNENVPSSSGRHEGRTTKRLHRKSIRSRSRHEKPSRPKLRILNVSNKGDRVVECQLETHNRKMVTFKFDLDGDNPEEIATIMVNNDFILALERDAFVEQVREIIEKADEMLSEDVSVEPEGDQSLESLHGKDDYGFSGTQKLEGEFKQPIPASSLPQQIGIPASSLTQVVHSAGRRFIVSPVPESRLRESKLFTEISDTVAASTSAGPGMNLSHSASSLSLQQAFSELRHARMAEGPSTAPPHFGQTGPVFPAVPPTLSSAPGAPAAAAAASVSAPAPSHPLSDVTTSVIQTEVTVAPGTGVMPPSGLPVPPVSESLAPSSVAPSVTIPAVLSALPAPQAAQAPTPGSGASSAGTFPSAPASLTPASAVGSAVASAAQLPPVPSQPAVGSSTGLATLTAVPAAALGPSLTALPSLALSSSTSAPALAETVLVSAHALDKTAHSSTTGLALSLPATSSSPAPGAGVSSAVSQPTAAAHPLVLPSVVTSTPVLSQAGPMSAPLLPQVPGIPPLVQPVVSVPAVQQTLVHSQPQPAPLPNQPHTHCPEIDADTQPKAPGIDDIKTLEEKLRSLFSEHSSSGAQHAPVSLETSLTVETAVTAGLPTTAVAPSKPLTSTASTCLPPTSLPLGAAGLSVIPTVTPGQVSTPVSSAPGVKLETAPAKPPLTKPPVLPMGTELPAGTPPSEQLPPFPGPSLTQPPQPLGDLDAQLRRTLSPESGMLTSAVGPVSVVAPTAVVETGAQLPKDVLSVSQVTEAPVLAPTSTAGVLKMGRFQVSVAMDDPQKEGKSKSEDAKSVHFASSTSESSVLSSSSPESTVVKAEPNGLAVRGASADMPDSAHQPPASEAGQPSKVGRFQVTTTASRVGRFSVSRTEDKMAEVKGEEPVVSPFMDSEHDIPPTVTPKKEKPELSEPSHLNGPSSDLEAAFLSRDVDAGSGSPHSPPQLSSKSLPAQSLSQSLSNSFNSSYMSSDNESDIEDEDLKLELRRLREKHLKEIQDLQSRQKHEIESLYTKLGKVPPAVIIPPAAPLAGRRRRPTKSKGSKSSRSSSLGNKSPGPGTLSGQSAASVLHPQQTLPAPGSVPETGPNQLLQPVKPSPSSDNLYSAFTSDGAISVPSLSAPGQGTSSTNAVGGAVSSQAAPAPPPAVTSSRKGMFTDDLHKLVDNWARDAMSLSGRRGSKGHVSYEGPGMARKFSAPGQLCVSMTSNLGGSAPGSAASATSLGHFPKSMCPPQQYGFPTPPFGTQWSGTGGPAPQPLSQFQPVGTASLQNFNISNLQKSISNPPGSNLRTT</sequence>
<dbReference type="PANTHER" id="PTHR13902">
    <property type="entry name" value="SERINE/THREONINE-PROTEIN KINASE WNK WITH NO LYSINE -RELATED"/>
    <property type="match status" value="1"/>
</dbReference>
<keyword evidence="6 13" id="KW-0418">Kinase</keyword>
<dbReference type="EC" id="2.7.11.1" evidence="2"/>
<feature type="compositionally biased region" description="Low complexity" evidence="10">
    <location>
        <begin position="1055"/>
        <end position="1067"/>
    </location>
</feature>
<feature type="compositionally biased region" description="Low complexity" evidence="10">
    <location>
        <begin position="2285"/>
        <end position="2313"/>
    </location>
</feature>
<dbReference type="Pfam" id="PF24889">
    <property type="entry name" value="CCTL2_WNK"/>
    <property type="match status" value="1"/>
</dbReference>
<evidence type="ECO:0000256" key="1">
    <source>
        <dbReference type="ARBA" id="ARBA00001946"/>
    </source>
</evidence>
<feature type="compositionally biased region" description="Basic and acidic residues" evidence="10">
    <location>
        <begin position="576"/>
        <end position="591"/>
    </location>
</feature>
<evidence type="ECO:0000313" key="13">
    <source>
        <dbReference type="RefSeq" id="XP_070644783.1"/>
    </source>
</evidence>
<dbReference type="InterPro" id="IPR011009">
    <property type="entry name" value="Kinase-like_dom_sf"/>
</dbReference>
<feature type="compositionally biased region" description="Low complexity" evidence="10">
    <location>
        <begin position="2386"/>
        <end position="2398"/>
    </location>
</feature>
<feature type="compositionally biased region" description="Low complexity" evidence="10">
    <location>
        <begin position="2471"/>
        <end position="2481"/>
    </location>
</feature>
<evidence type="ECO:0000256" key="2">
    <source>
        <dbReference type="ARBA" id="ARBA00012513"/>
    </source>
</evidence>
<dbReference type="Gene3D" id="3.10.20.90">
    <property type="entry name" value="Phosphatidylinositol 3-kinase Catalytic Subunit, Chain A, domain 1"/>
    <property type="match status" value="2"/>
</dbReference>
<feature type="compositionally biased region" description="Polar residues" evidence="10">
    <location>
        <begin position="596"/>
        <end position="607"/>
    </location>
</feature>
<feature type="region of interest" description="Disordered" evidence="10">
    <location>
        <begin position="2123"/>
        <end position="2320"/>
    </location>
</feature>
<evidence type="ECO:0000256" key="10">
    <source>
        <dbReference type="SAM" id="MobiDB-lite"/>
    </source>
</evidence>
<feature type="compositionally biased region" description="Low complexity" evidence="10">
    <location>
        <begin position="2143"/>
        <end position="2161"/>
    </location>
</feature>
<dbReference type="PROSITE" id="PS00108">
    <property type="entry name" value="PROTEIN_KINASE_ST"/>
    <property type="match status" value="1"/>
</dbReference>
<dbReference type="SMART" id="SM00220">
    <property type="entry name" value="S_TKc"/>
    <property type="match status" value="1"/>
</dbReference>
<feature type="compositionally biased region" description="Basic and acidic residues" evidence="10">
    <location>
        <begin position="2214"/>
        <end position="2226"/>
    </location>
</feature>
<feature type="compositionally biased region" description="Pro residues" evidence="10">
    <location>
        <begin position="1312"/>
        <end position="1324"/>
    </location>
</feature>
<evidence type="ECO:0000256" key="9">
    <source>
        <dbReference type="ARBA" id="ARBA00048679"/>
    </source>
</evidence>
<keyword evidence="7" id="KW-0067">ATP-binding</keyword>
<feature type="region of interest" description="Disordered" evidence="10">
    <location>
        <begin position="1988"/>
        <end position="2042"/>
    </location>
</feature>
<feature type="compositionally biased region" description="Polar residues" evidence="10">
    <location>
        <begin position="7"/>
        <end position="16"/>
    </location>
</feature>
<dbReference type="InterPro" id="IPR056865">
    <property type="entry name" value="CCTL2_WNK"/>
</dbReference>
<evidence type="ECO:0000313" key="12">
    <source>
        <dbReference type="Proteomes" id="UP001652663"/>
    </source>
</evidence>
<feature type="region of interest" description="Disordered" evidence="10">
    <location>
        <begin position="1043"/>
        <end position="1081"/>
    </location>
</feature>
<dbReference type="GeneID" id="109559770"/>
<feature type="region of interest" description="Disordered" evidence="10">
    <location>
        <begin position="2579"/>
        <end position="2602"/>
    </location>
</feature>
<reference evidence="13" key="1">
    <citation type="submission" date="2025-08" db="UniProtKB">
        <authorList>
            <consortium name="RefSeq"/>
        </authorList>
    </citation>
    <scope>IDENTIFICATION</scope>
    <source>
        <tissue evidence="13">Blood</tissue>
    </source>
</reference>
<dbReference type="Pfam" id="PF00069">
    <property type="entry name" value="Pkinase"/>
    <property type="match status" value="1"/>
</dbReference>
<dbReference type="InterPro" id="IPR008271">
    <property type="entry name" value="Ser/Thr_kinase_AS"/>
</dbReference>
<dbReference type="Gene3D" id="1.10.510.10">
    <property type="entry name" value="Transferase(Phosphotransferase) domain 1"/>
    <property type="match status" value="1"/>
</dbReference>
<feature type="compositionally biased region" description="Polar residues" evidence="10">
    <location>
        <begin position="658"/>
        <end position="690"/>
    </location>
</feature>
<evidence type="ECO:0000259" key="11">
    <source>
        <dbReference type="PROSITE" id="PS50011"/>
    </source>
</evidence>
<feature type="compositionally biased region" description="Polar residues" evidence="10">
    <location>
        <begin position="2427"/>
        <end position="2446"/>
    </location>
</feature>
<feature type="region of interest" description="Disordered" evidence="10">
    <location>
        <begin position="2363"/>
        <end position="2446"/>
    </location>
</feature>
<feature type="compositionally biased region" description="Low complexity" evidence="10">
    <location>
        <begin position="609"/>
        <end position="631"/>
    </location>
</feature>
<feature type="region of interest" description="Disordered" evidence="10">
    <location>
        <begin position="1685"/>
        <end position="1707"/>
    </location>
</feature>
<keyword evidence="3" id="KW-0723">Serine/threonine-protein kinase</keyword>
<feature type="compositionally biased region" description="Polar residues" evidence="10">
    <location>
        <begin position="2402"/>
        <end position="2417"/>
    </location>
</feature>
<evidence type="ECO:0000256" key="3">
    <source>
        <dbReference type="ARBA" id="ARBA00022527"/>
    </source>
</evidence>